<organism evidence="1 2">
    <name type="scientific">Saguinus oedipus</name>
    <name type="common">Cotton-top tamarin</name>
    <name type="synonym">Oedipomidas oedipus</name>
    <dbReference type="NCBI Taxonomy" id="9490"/>
    <lineage>
        <taxon>Eukaryota</taxon>
        <taxon>Metazoa</taxon>
        <taxon>Chordata</taxon>
        <taxon>Craniata</taxon>
        <taxon>Vertebrata</taxon>
        <taxon>Euteleostomi</taxon>
        <taxon>Mammalia</taxon>
        <taxon>Eutheria</taxon>
        <taxon>Euarchontoglires</taxon>
        <taxon>Primates</taxon>
        <taxon>Haplorrhini</taxon>
        <taxon>Platyrrhini</taxon>
        <taxon>Cebidae</taxon>
        <taxon>Callitrichinae</taxon>
        <taxon>Saguinus</taxon>
    </lineage>
</organism>
<protein>
    <submittedName>
        <fullName evidence="1">Keratin, type II cuticular 87</fullName>
    </submittedName>
</protein>
<dbReference type="EMBL" id="JASSZA010000009">
    <property type="protein sequence ID" value="KAK2102135.1"/>
    <property type="molecule type" value="Genomic_DNA"/>
</dbReference>
<evidence type="ECO:0000313" key="2">
    <source>
        <dbReference type="Proteomes" id="UP001266305"/>
    </source>
</evidence>
<sequence>MSCLSSRLGVPFGVRAFSCISACGPQPGRCCITAAPYRGISCYLGLAGGLRQPQRVRGLPHRLLRTQLRLPLRGRLPHSL</sequence>
<proteinExistence type="predicted"/>
<gene>
    <name evidence="1" type="primary">KRT87</name>
    <name evidence="1" type="ORF">P7K49_019802</name>
</gene>
<reference evidence="1 2" key="1">
    <citation type="submission" date="2023-05" db="EMBL/GenBank/DDBJ databases">
        <title>B98-5 Cell Line De Novo Hybrid Assembly: An Optical Mapping Approach.</title>
        <authorList>
            <person name="Kananen K."/>
            <person name="Auerbach J.A."/>
            <person name="Kautto E."/>
            <person name="Blachly J.S."/>
        </authorList>
    </citation>
    <scope>NUCLEOTIDE SEQUENCE [LARGE SCALE GENOMIC DNA]</scope>
    <source>
        <strain evidence="1">B95-8</strain>
        <tissue evidence="1">Cell line</tissue>
    </source>
</reference>
<evidence type="ECO:0000313" key="1">
    <source>
        <dbReference type="EMBL" id="KAK2102135.1"/>
    </source>
</evidence>
<name>A0ABQ9UZF7_SAGOE</name>
<dbReference type="Proteomes" id="UP001266305">
    <property type="component" value="Unassembled WGS sequence"/>
</dbReference>
<accession>A0ABQ9UZF7</accession>
<comment type="caution">
    <text evidence="1">The sequence shown here is derived from an EMBL/GenBank/DDBJ whole genome shotgun (WGS) entry which is preliminary data.</text>
</comment>
<keyword evidence="2" id="KW-1185">Reference proteome</keyword>